<accession>A0A9N7UQJ4</accession>
<organism evidence="2 3">
    <name type="scientific">Pleuronectes platessa</name>
    <name type="common">European plaice</name>
    <dbReference type="NCBI Taxonomy" id="8262"/>
    <lineage>
        <taxon>Eukaryota</taxon>
        <taxon>Metazoa</taxon>
        <taxon>Chordata</taxon>
        <taxon>Craniata</taxon>
        <taxon>Vertebrata</taxon>
        <taxon>Euteleostomi</taxon>
        <taxon>Actinopterygii</taxon>
        <taxon>Neopterygii</taxon>
        <taxon>Teleostei</taxon>
        <taxon>Neoteleostei</taxon>
        <taxon>Acanthomorphata</taxon>
        <taxon>Carangaria</taxon>
        <taxon>Pleuronectiformes</taxon>
        <taxon>Pleuronectoidei</taxon>
        <taxon>Pleuronectidae</taxon>
        <taxon>Pleuronectes</taxon>
    </lineage>
</organism>
<protein>
    <submittedName>
        <fullName evidence="2">Uncharacterized protein</fullName>
    </submittedName>
</protein>
<dbReference type="Proteomes" id="UP001153269">
    <property type="component" value="Unassembled WGS sequence"/>
</dbReference>
<comment type="caution">
    <text evidence="2">The sequence shown here is derived from an EMBL/GenBank/DDBJ whole genome shotgun (WGS) entry which is preliminary data.</text>
</comment>
<feature type="region of interest" description="Disordered" evidence="1">
    <location>
        <begin position="57"/>
        <end position="78"/>
    </location>
</feature>
<evidence type="ECO:0000256" key="1">
    <source>
        <dbReference type="SAM" id="MobiDB-lite"/>
    </source>
</evidence>
<evidence type="ECO:0000313" key="2">
    <source>
        <dbReference type="EMBL" id="CAB1434928.1"/>
    </source>
</evidence>
<proteinExistence type="predicted"/>
<sequence>MTPGLQVCVNPVIHKLKPQQLTDYRRPTVAWFQLTTTKVTLDGRAVFQRFPASVEESRALSEKPLPSRTSSFHHDDTACPLRQPRFSHQCSRLQLEPSRPAPGAGGEKRFRGAKVLPYRGSGGKTPGSAVVFDVLCRSPTQPPPPPPYPA</sequence>
<gene>
    <name evidence="2" type="ORF">PLEPLA_LOCUS23030</name>
</gene>
<evidence type="ECO:0000313" key="3">
    <source>
        <dbReference type="Proteomes" id="UP001153269"/>
    </source>
</evidence>
<dbReference type="EMBL" id="CADEAL010001713">
    <property type="protein sequence ID" value="CAB1434928.1"/>
    <property type="molecule type" value="Genomic_DNA"/>
</dbReference>
<dbReference type="AlphaFoldDB" id="A0A9N7UQJ4"/>
<name>A0A9N7UQJ4_PLEPL</name>
<feature type="region of interest" description="Disordered" evidence="1">
    <location>
        <begin position="94"/>
        <end position="125"/>
    </location>
</feature>
<keyword evidence="3" id="KW-1185">Reference proteome</keyword>
<reference evidence="2" key="1">
    <citation type="submission" date="2020-03" db="EMBL/GenBank/DDBJ databases">
        <authorList>
            <person name="Weist P."/>
        </authorList>
    </citation>
    <scope>NUCLEOTIDE SEQUENCE</scope>
</reference>